<dbReference type="InterPro" id="IPR000132">
    <property type="entry name" value="Nitrilase/CN_hydratase_CS"/>
</dbReference>
<dbReference type="CDD" id="cd07564">
    <property type="entry name" value="nitrilases_CHs"/>
    <property type="match status" value="1"/>
</dbReference>
<dbReference type="Pfam" id="PF00795">
    <property type="entry name" value="CN_hydrolase"/>
    <property type="match status" value="1"/>
</dbReference>
<organism evidence="3 4">
    <name type="scientific">Rhodotorula graminis (strain WP1)</name>
    <dbReference type="NCBI Taxonomy" id="578459"/>
    <lineage>
        <taxon>Eukaryota</taxon>
        <taxon>Fungi</taxon>
        <taxon>Dikarya</taxon>
        <taxon>Basidiomycota</taxon>
        <taxon>Pucciniomycotina</taxon>
        <taxon>Microbotryomycetes</taxon>
        <taxon>Sporidiobolales</taxon>
        <taxon>Sporidiobolaceae</taxon>
        <taxon>Rhodotorula</taxon>
    </lineage>
</organism>
<dbReference type="GO" id="GO:0016836">
    <property type="term" value="F:hydro-lyase activity"/>
    <property type="evidence" value="ECO:0007669"/>
    <property type="project" value="UniProtKB-ARBA"/>
</dbReference>
<dbReference type="EMBL" id="KQ474076">
    <property type="protein sequence ID" value="KPV76170.1"/>
    <property type="molecule type" value="Genomic_DNA"/>
</dbReference>
<dbReference type="SUPFAM" id="SSF56317">
    <property type="entry name" value="Carbon-nitrogen hydrolase"/>
    <property type="match status" value="1"/>
</dbReference>
<evidence type="ECO:0000259" key="2">
    <source>
        <dbReference type="PROSITE" id="PS50263"/>
    </source>
</evidence>
<dbReference type="RefSeq" id="XP_018272219.1">
    <property type="nucleotide sequence ID" value="XM_018418883.1"/>
</dbReference>
<reference evidence="3 4" key="1">
    <citation type="journal article" date="2015" name="Front. Microbiol.">
        <title>Genome sequence of the plant growth promoting endophytic yeast Rhodotorula graminis WP1.</title>
        <authorList>
            <person name="Firrincieli A."/>
            <person name="Otillar R."/>
            <person name="Salamov A."/>
            <person name="Schmutz J."/>
            <person name="Khan Z."/>
            <person name="Redman R.S."/>
            <person name="Fleck N.D."/>
            <person name="Lindquist E."/>
            <person name="Grigoriev I.V."/>
            <person name="Doty S.L."/>
        </authorList>
    </citation>
    <scope>NUCLEOTIDE SEQUENCE [LARGE SCALE GENOMIC DNA]</scope>
    <source>
        <strain evidence="3 4">WP1</strain>
    </source>
</reference>
<evidence type="ECO:0000313" key="4">
    <source>
        <dbReference type="Proteomes" id="UP000053890"/>
    </source>
</evidence>
<dbReference type="AlphaFoldDB" id="A0A194S6P9"/>
<dbReference type="OMA" id="AYPWRYA"/>
<dbReference type="InterPro" id="IPR044149">
    <property type="entry name" value="Nitrilases_CHs"/>
</dbReference>
<dbReference type="Proteomes" id="UP000053890">
    <property type="component" value="Unassembled WGS sequence"/>
</dbReference>
<dbReference type="InterPro" id="IPR003010">
    <property type="entry name" value="C-N_Hydrolase"/>
</dbReference>
<dbReference type="GeneID" id="28979330"/>
<evidence type="ECO:0000256" key="1">
    <source>
        <dbReference type="ARBA" id="ARBA00008129"/>
    </source>
</evidence>
<dbReference type="PANTHER" id="PTHR46044:SF1">
    <property type="entry name" value="CN HYDROLASE DOMAIN-CONTAINING PROTEIN"/>
    <property type="match status" value="1"/>
</dbReference>
<proteinExistence type="inferred from homology"/>
<evidence type="ECO:0000313" key="3">
    <source>
        <dbReference type="EMBL" id="KPV76170.1"/>
    </source>
</evidence>
<dbReference type="PROSITE" id="PS00921">
    <property type="entry name" value="NITRIL_CHT_2"/>
    <property type="match status" value="1"/>
</dbReference>
<dbReference type="Gene3D" id="3.60.110.10">
    <property type="entry name" value="Carbon-nitrogen hydrolase"/>
    <property type="match status" value="1"/>
</dbReference>
<dbReference type="PANTHER" id="PTHR46044">
    <property type="entry name" value="NITRILASE"/>
    <property type="match status" value="1"/>
</dbReference>
<feature type="domain" description="CN hydrolase" evidence="2">
    <location>
        <begin position="4"/>
        <end position="313"/>
    </location>
</feature>
<dbReference type="PROSITE" id="PS50263">
    <property type="entry name" value="CN_HYDROLASE"/>
    <property type="match status" value="1"/>
</dbReference>
<keyword evidence="4" id="KW-1185">Reference proteome</keyword>
<name>A0A194S6P9_RHOGW</name>
<comment type="similarity">
    <text evidence="1">Belongs to the carbon-nitrogen hydrolase superfamily. Nitrilase family.</text>
</comment>
<dbReference type="GO" id="GO:0000257">
    <property type="term" value="F:nitrilase activity"/>
    <property type="evidence" value="ECO:0007669"/>
    <property type="project" value="UniProtKB-ARBA"/>
</dbReference>
<protein>
    <recommendedName>
        <fullName evidence="2">CN hydrolase domain-containing protein</fullName>
    </recommendedName>
</protein>
<sequence>MSPVKVAAVQIASVAYNLDSSLSKLEDYCSQVAEQGAKLAVFPEAYLSAYPRHLDFKIGARTDENRSWYSRYVSSSVKIPDGAEGVDWLASDEAAATRAGTDFDAFKRLLVAAKSNKLILSVGIIERSLLGATLWCTNVIISEQGILLGKHRKLIPTAAERVVWASSSATNPPAALDSTAPATDNLPVVATSVGRVGGVICWEHFMPLARYALYRKGVELWVAPTADARPTWAPAMQFIAQEGRCFVVSANQFQRASDFPEDYPARVAAGESEGRGADEVWSRGGSCIVSPLGEILAGPLWDREGVVYADIDLDDILGCKLDMDSAGSAHYSRDDLFSFSVRT</sequence>
<gene>
    <name evidence="3" type="ORF">RHOBADRAFT_66162</name>
</gene>
<dbReference type="STRING" id="578459.A0A194S6P9"/>
<dbReference type="InterPro" id="IPR036526">
    <property type="entry name" value="C-N_Hydrolase_sf"/>
</dbReference>
<accession>A0A194S6P9</accession>
<dbReference type="OrthoDB" id="10250282at2759"/>